<feature type="region of interest" description="Disordered" evidence="5">
    <location>
        <begin position="147"/>
        <end position="166"/>
    </location>
</feature>
<feature type="compositionally biased region" description="Low complexity" evidence="5">
    <location>
        <begin position="824"/>
        <end position="849"/>
    </location>
</feature>
<feature type="compositionally biased region" description="Polar residues" evidence="5">
    <location>
        <begin position="183"/>
        <end position="198"/>
    </location>
</feature>
<accession>A0AAX6E198</accession>
<keyword evidence="9" id="KW-1185">Reference proteome</keyword>
<feature type="compositionally biased region" description="Low complexity" evidence="5">
    <location>
        <begin position="418"/>
        <end position="534"/>
    </location>
</feature>
<reference evidence="8" key="1">
    <citation type="journal article" date="2023" name="GigaByte">
        <title>Genome assembly of the bearded iris, Iris pallida Lam.</title>
        <authorList>
            <person name="Bruccoleri R.E."/>
            <person name="Oakeley E.J."/>
            <person name="Faust A.M.E."/>
            <person name="Altorfer M."/>
            <person name="Dessus-Babus S."/>
            <person name="Burckhardt D."/>
            <person name="Oertli M."/>
            <person name="Naumann U."/>
            <person name="Petersen F."/>
            <person name="Wong J."/>
        </authorList>
    </citation>
    <scope>NUCLEOTIDE SEQUENCE</scope>
    <source>
        <strain evidence="8">GSM-AAB239-AS_SAM_17_03QT</strain>
    </source>
</reference>
<protein>
    <submittedName>
        <fullName evidence="8">Mediator of RNA polymerase II transcription subunit 15a</fullName>
    </submittedName>
</protein>
<evidence type="ECO:0000259" key="6">
    <source>
        <dbReference type="Pfam" id="PF16987"/>
    </source>
</evidence>
<feature type="region of interest" description="Disordered" evidence="5">
    <location>
        <begin position="99"/>
        <end position="142"/>
    </location>
</feature>
<feature type="domain" description="ARC105/Med15 mediator subunit C-terminal" evidence="7">
    <location>
        <begin position="1266"/>
        <end position="1344"/>
    </location>
</feature>
<dbReference type="InterPro" id="IPR044661">
    <property type="entry name" value="MED15a/b/c-like"/>
</dbReference>
<feature type="compositionally biased region" description="Low complexity" evidence="5">
    <location>
        <begin position="282"/>
        <end position="314"/>
    </location>
</feature>
<evidence type="ECO:0000256" key="2">
    <source>
        <dbReference type="ARBA" id="ARBA00023015"/>
    </source>
</evidence>
<evidence type="ECO:0000256" key="1">
    <source>
        <dbReference type="ARBA" id="ARBA00004123"/>
    </source>
</evidence>
<feature type="region of interest" description="Disordered" evidence="5">
    <location>
        <begin position="279"/>
        <end position="368"/>
    </location>
</feature>
<comment type="caution">
    <text evidence="8">The sequence shown here is derived from an EMBL/GenBank/DDBJ whole genome shotgun (WGS) entry which is preliminary data.</text>
</comment>
<dbReference type="Pfam" id="PF16987">
    <property type="entry name" value="KIX_2"/>
    <property type="match status" value="1"/>
</dbReference>
<sequence>MEANSWRSAQGDGPAMDSAGTVDWRSQLQPEARQRIVNKIMETLKRHLPISVPEGLNELKKIAVRFEEKIYSAATSQQDYLRKISLKMLSMETKTQHTTTINPAIPNSGVVNQTSSDSGSLGMPQVNPGQTLGIPNRQSLLPSNLQSNTSAVQGSSGLPPSLPSVTGLTQSNISNVTQASNLQNMSGIPQGSVSNSVGQGAPSDIYANAQRQIGRQQQQQLMSQQQQQSQNPLMYQHQLQQQMLKQKLQHTSLLQQQQQSLLSPNQLQSAQQSLMQISSGLQSNQSTMQQTQNATMQSTQQPGHQQNQLNQIQQSVPSLLQQHPQSVGRQQQSQPSIVQQTPLQQHATSISQQSTLSSQQQQLIGQQGNMSNMQQAQLLGQQNSMADIQQQQQQQRLPVQQSNLLSMQQQQLMNQHNLSLHQQQQLGSQNSGSGMQQQHQQLLGSLPNVSNMQSHQQSMHMQKSTTQQQQQQHQQQQQQLQPQQSSLTMMQPQGQQSLQSQHQPSQQQIMSQFQSQPPQFQQQMAMQQQSNSLQREMHQRLQASNNLLQSQNAVEQKPFMQAQRALPEVSSGTSVDSTAQTGHAGVTDWQEDCHQKIQSMKELYFTELSEFHQKIAQKLQQHEALMPPGKQSEQYDKLKSFKAMLERTLTLLQISKTNIPVGMKDKLPTYEKQIVTMLQNHRIKKATPQLQAQQFQHPGGSHSMPQQQPSQVTQLQQPDNHGNQLQQINMQGSGSSMQSVGGSGMQHVSVPLPTHLGGSTTQQNISNALQPGSSIDAVQGSSYNSLQPGSFASGKQGGVGSLPNAVSAPQQNTMSQNAGNNLQSSISPMQSSSNLLQQQQQQHLKQQQQEQHQLLQTQQMQQIHQRHMQQQLIQQQQRQQLLQQQQPMQQQLQQQQKQKQTSPLPIHQMQQQLHSMSELNELKMRQGTGIKPGLPQHYLGSQRQNYYHQQLKPGANFPASSPQNLQAPSPQISHHSSPQIEQSSLLPSVLKSDPLQAANSPFIVSSPSTPFSSSSIPGDSEKQISVISSVPNAGHISHPQIPIAPNQTQSLVGTPGISASPLLAEWTSQDGNQPNVLATSKQRASERPLERLIKVVQLSTPKALSSSVSDIGSVVTMIDRVAGSAPGNGSRAAVGEDLVAMTKCRLQAKNFMSQDGGATTKKMKRHTSAMPLNNVSSAGSVNDSFKQLHGLESSELESTATSRIKRHKTEVNHSLLEEIREINQHLIDTVVDVSDEDADSVAAASEGVEGTVVKCSFTAVALSSDLKAQFASAQKSPITPLRLLVPTNYPKCSPVLLDKLPVDTSKESENLSTKAKSKFSISLRCLSQPMSLREMVRTWDACAREVILEYAQQSGGGSFSSTYGCWEICLGA</sequence>
<feature type="region of interest" description="Disordered" evidence="5">
    <location>
        <begin position="1001"/>
        <end position="1020"/>
    </location>
</feature>
<evidence type="ECO:0000256" key="3">
    <source>
        <dbReference type="ARBA" id="ARBA00023163"/>
    </source>
</evidence>
<feature type="compositionally biased region" description="Low complexity" evidence="5">
    <location>
        <begin position="1001"/>
        <end position="1017"/>
    </location>
</feature>
<feature type="compositionally biased region" description="Low complexity" evidence="5">
    <location>
        <begin position="348"/>
        <end position="368"/>
    </location>
</feature>
<dbReference type="SUPFAM" id="SSF47040">
    <property type="entry name" value="Kix domain of CBP (creb binding protein)"/>
    <property type="match status" value="1"/>
</dbReference>
<evidence type="ECO:0000313" key="9">
    <source>
        <dbReference type="Proteomes" id="UP001140949"/>
    </source>
</evidence>
<proteinExistence type="predicted"/>
<dbReference type="GO" id="GO:0003713">
    <property type="term" value="F:transcription coactivator activity"/>
    <property type="evidence" value="ECO:0007669"/>
    <property type="project" value="InterPro"/>
</dbReference>
<feature type="compositionally biased region" description="Polar residues" evidence="5">
    <location>
        <begin position="757"/>
        <end position="773"/>
    </location>
</feature>
<feature type="region of interest" description="Disordered" evidence="5">
    <location>
        <begin position="562"/>
        <end position="583"/>
    </location>
</feature>
<feature type="compositionally biased region" description="Low complexity" evidence="5">
    <location>
        <begin position="154"/>
        <end position="166"/>
    </location>
</feature>
<name>A0AAX6E198_IRIPA</name>
<feature type="region of interest" description="Disordered" evidence="5">
    <location>
        <begin position="952"/>
        <end position="983"/>
    </location>
</feature>
<evidence type="ECO:0000256" key="5">
    <source>
        <dbReference type="SAM" id="MobiDB-lite"/>
    </source>
</evidence>
<dbReference type="InterPro" id="IPR048386">
    <property type="entry name" value="Med15_C"/>
</dbReference>
<feature type="region of interest" description="Disordered" evidence="5">
    <location>
        <begin position="212"/>
        <end position="233"/>
    </location>
</feature>
<dbReference type="PANTHER" id="PTHR33137">
    <property type="entry name" value="MEDIATOR OF RNA POLYMERASE II TRANSCRIPTION SUBUNIT 15A-RELATED"/>
    <property type="match status" value="1"/>
</dbReference>
<feature type="compositionally biased region" description="Low complexity" evidence="5">
    <location>
        <begin position="330"/>
        <end position="340"/>
    </location>
</feature>
<feature type="compositionally biased region" description="Low complexity" evidence="5">
    <location>
        <begin position="705"/>
        <end position="718"/>
    </location>
</feature>
<feature type="region of interest" description="Disordered" evidence="5">
    <location>
        <begin position="418"/>
        <end position="538"/>
    </location>
</feature>
<evidence type="ECO:0000313" key="8">
    <source>
        <dbReference type="EMBL" id="KAJ6797733.1"/>
    </source>
</evidence>
<dbReference type="Proteomes" id="UP001140949">
    <property type="component" value="Unassembled WGS sequence"/>
</dbReference>
<dbReference type="Pfam" id="PF21539">
    <property type="entry name" value="Med15_C"/>
    <property type="match status" value="1"/>
</dbReference>
<keyword evidence="2" id="KW-0805">Transcription regulation</keyword>
<feature type="compositionally biased region" description="Polar residues" evidence="5">
    <location>
        <begin position="315"/>
        <end position="329"/>
    </location>
</feature>
<feature type="domain" description="Mediator complex subunit 15 KIX" evidence="6">
    <location>
        <begin position="22"/>
        <end position="98"/>
    </location>
</feature>
<organism evidence="8 9">
    <name type="scientific">Iris pallida</name>
    <name type="common">Sweet iris</name>
    <dbReference type="NCBI Taxonomy" id="29817"/>
    <lineage>
        <taxon>Eukaryota</taxon>
        <taxon>Viridiplantae</taxon>
        <taxon>Streptophyta</taxon>
        <taxon>Embryophyta</taxon>
        <taxon>Tracheophyta</taxon>
        <taxon>Spermatophyta</taxon>
        <taxon>Magnoliopsida</taxon>
        <taxon>Liliopsida</taxon>
        <taxon>Asparagales</taxon>
        <taxon>Iridaceae</taxon>
        <taxon>Iridoideae</taxon>
        <taxon>Irideae</taxon>
        <taxon>Iris</taxon>
    </lineage>
</organism>
<feature type="compositionally biased region" description="Polar residues" evidence="5">
    <location>
        <begin position="719"/>
        <end position="729"/>
    </location>
</feature>
<dbReference type="FunFam" id="1.10.246.20:FF:000003">
    <property type="entry name" value="Mediator of RNA polymerase II transcription subunit 15a"/>
    <property type="match status" value="1"/>
</dbReference>
<feature type="compositionally biased region" description="Polar residues" evidence="5">
    <location>
        <begin position="570"/>
        <end position="581"/>
    </location>
</feature>
<feature type="compositionally biased region" description="Polar residues" evidence="5">
    <location>
        <begin position="958"/>
        <end position="967"/>
    </location>
</feature>
<dbReference type="PANTHER" id="PTHR33137:SF4">
    <property type="entry name" value="MEDIATOR OF RNA POLYMERASE II TRANSCRIPTION SUBUNIT 15A-RELATED"/>
    <property type="match status" value="1"/>
</dbReference>
<feature type="region of interest" description="Disordered" evidence="5">
    <location>
        <begin position="786"/>
        <end position="849"/>
    </location>
</feature>
<gene>
    <name evidence="8" type="ORF">M6B38_218165</name>
</gene>
<feature type="compositionally biased region" description="Polar residues" evidence="5">
    <location>
        <begin position="807"/>
        <end position="823"/>
    </location>
</feature>
<evidence type="ECO:0000256" key="4">
    <source>
        <dbReference type="ARBA" id="ARBA00023242"/>
    </source>
</evidence>
<feature type="compositionally biased region" description="Low complexity" evidence="5">
    <location>
        <begin position="968"/>
        <end position="980"/>
    </location>
</feature>
<dbReference type="GO" id="GO:0031490">
    <property type="term" value="F:chromatin DNA binding"/>
    <property type="evidence" value="ECO:0007669"/>
    <property type="project" value="InterPro"/>
</dbReference>
<dbReference type="EMBL" id="JANAVB010040798">
    <property type="protein sequence ID" value="KAJ6797733.1"/>
    <property type="molecule type" value="Genomic_DNA"/>
</dbReference>
<keyword evidence="3" id="KW-0804">Transcription</keyword>
<feature type="compositionally biased region" description="Polar residues" evidence="5">
    <location>
        <begin position="109"/>
        <end position="119"/>
    </location>
</feature>
<dbReference type="Gene3D" id="1.10.246.20">
    <property type="entry name" value="Coactivator CBP, KIX domain"/>
    <property type="match status" value="1"/>
</dbReference>
<dbReference type="InterPro" id="IPR036546">
    <property type="entry name" value="MED15_KIX"/>
</dbReference>
<evidence type="ECO:0000259" key="7">
    <source>
        <dbReference type="Pfam" id="PF21539"/>
    </source>
</evidence>
<feature type="region of interest" description="Disordered" evidence="5">
    <location>
        <begin position="686"/>
        <end position="773"/>
    </location>
</feature>
<dbReference type="GO" id="GO:0005634">
    <property type="term" value="C:nucleus"/>
    <property type="evidence" value="ECO:0007669"/>
    <property type="project" value="UniProtKB-SubCell"/>
</dbReference>
<feature type="compositionally biased region" description="Low complexity" evidence="5">
    <location>
        <begin position="730"/>
        <end position="740"/>
    </location>
</feature>
<reference evidence="8" key="2">
    <citation type="submission" date="2023-04" db="EMBL/GenBank/DDBJ databases">
        <authorList>
            <person name="Bruccoleri R.E."/>
            <person name="Oakeley E.J."/>
            <person name="Faust A.-M."/>
            <person name="Dessus-Babus S."/>
            <person name="Altorfer M."/>
            <person name="Burckhardt D."/>
            <person name="Oertli M."/>
            <person name="Naumann U."/>
            <person name="Petersen F."/>
            <person name="Wong J."/>
        </authorList>
    </citation>
    <scope>NUCLEOTIDE SEQUENCE</scope>
    <source>
        <strain evidence="8">GSM-AAB239-AS_SAM_17_03QT</strain>
        <tissue evidence="8">Leaf</tissue>
    </source>
</reference>
<comment type="subcellular location">
    <subcellularLocation>
        <location evidence="1">Nucleus</location>
    </subcellularLocation>
</comment>
<keyword evidence="4" id="KW-0539">Nucleus</keyword>
<feature type="region of interest" description="Disordered" evidence="5">
    <location>
        <begin position="1"/>
        <end position="22"/>
    </location>
</feature>
<feature type="region of interest" description="Disordered" evidence="5">
    <location>
        <begin position="183"/>
        <end position="202"/>
    </location>
</feature>
<dbReference type="InterPro" id="IPR036529">
    <property type="entry name" value="KIX_dom_sf"/>
</dbReference>